<feature type="region of interest" description="Disordered" evidence="1">
    <location>
        <begin position="682"/>
        <end position="716"/>
    </location>
</feature>
<dbReference type="Proteomes" id="UP000020467">
    <property type="component" value="Unassembled WGS sequence"/>
</dbReference>
<dbReference type="Pfam" id="PF11374">
    <property type="entry name" value="DUF3176"/>
    <property type="match status" value="1"/>
</dbReference>
<proteinExistence type="predicted"/>
<evidence type="ECO:0000256" key="1">
    <source>
        <dbReference type="SAM" id="MobiDB-lite"/>
    </source>
</evidence>
<comment type="caution">
    <text evidence="3">The sequence shown here is derived from an EMBL/GenBank/DDBJ whole genome shotgun (WGS) entry which is preliminary data.</text>
</comment>
<accession>A0A010QLD5</accession>
<reference evidence="3 4" key="1">
    <citation type="submission" date="2014-02" db="EMBL/GenBank/DDBJ databases">
        <title>The genome sequence of Colletotrichum fioriniae PJ7.</title>
        <authorList>
            <person name="Baroncelli R."/>
            <person name="Thon M.R."/>
        </authorList>
    </citation>
    <scope>NUCLEOTIDE SEQUENCE [LARGE SCALE GENOMIC DNA]</scope>
    <source>
        <strain evidence="3 4">PJ7</strain>
    </source>
</reference>
<dbReference type="PANTHER" id="PTHR35394:SF5">
    <property type="entry name" value="DUF3176 DOMAIN-CONTAINING PROTEIN"/>
    <property type="match status" value="1"/>
</dbReference>
<dbReference type="KEGG" id="cfj:CFIO01_05690"/>
<feature type="transmembrane region" description="Helical" evidence="2">
    <location>
        <begin position="109"/>
        <end position="134"/>
    </location>
</feature>
<dbReference type="HOGENOM" id="CLU_015092_4_3_1"/>
<sequence length="716" mass="78754">MYIPRKPLNNVASTAMAHEYTVNGDTEPLHQSQTAYLASNTKPIDESTTETTSLTSNKAKPNKSKLATSEFSWKLEIWALVLSIAALVTVTALLSAYDGKPLSKWSFFFTFNTIISILGTVSRVSLAFAVGACLSQGKWNLFRRKEDYMISYDRFEEAGRGPLGSARLLWRIRHRHWVSLGALATVVLLGFEPFLQAVVEFYEKEVDSSEVGTVASIGTTKRLDVGKAGFSGDTPLQSIQMPEPYTAVSVEPMFLEYDFGSLSAIWTGFNNLSTPSSQQPSFTCATGNCTWAPYASLAVCSACNDISSHLVKSTGIVDASDKALTVPWSMQNARLNTSDKFGYTKFELPTMNLNISNFDDGSGQQVELTAQTTTQPGDTLSFQDTKTLIVSFAIMKSKIDDTGGKQKAPDASALECALSFCTNVYRSTVTKGILKEEILGSYSIRNLDSFSYALSSSPKTMEKIRVYNKLSNYTLDFHSVGDMRRTDLQLTLPSDDDVVTLMDQNKDLWFNISQATAATLSSAFVEKFARRSGSLALKQLVYPTFELLEPEQPSVISTLGTSQNLSSTFEIAALGMTKWMRDVSLQTAPHRGATRESVVHIRVRWAFISLPFGALLGGCLFCLFSMLETRRLRLPAWKGSSLAGLMHGLDAEAREQLRGAEDISKHAKQVKIRMVESTSGPELVLSNIPDPVTKAEGGRYSTDEEELRGTDRSHSQ</sequence>
<evidence type="ECO:0000313" key="3">
    <source>
        <dbReference type="EMBL" id="EXF77495.1"/>
    </source>
</evidence>
<protein>
    <submittedName>
        <fullName evidence="3">Uncharacterized protein</fullName>
    </submittedName>
</protein>
<dbReference type="PANTHER" id="PTHR35394">
    <property type="entry name" value="DUF3176 DOMAIN-CONTAINING PROTEIN"/>
    <property type="match status" value="1"/>
</dbReference>
<keyword evidence="2" id="KW-0472">Membrane</keyword>
<dbReference type="AlphaFoldDB" id="A0A010QLD5"/>
<dbReference type="OrthoDB" id="5242705at2759"/>
<feature type="transmembrane region" description="Helical" evidence="2">
    <location>
        <begin position="77"/>
        <end position="97"/>
    </location>
</feature>
<keyword evidence="2" id="KW-0812">Transmembrane</keyword>
<dbReference type="eggNOG" id="ENOG502RZ8N">
    <property type="taxonomic scope" value="Eukaryota"/>
</dbReference>
<keyword evidence="4" id="KW-1185">Reference proteome</keyword>
<dbReference type="InterPro" id="IPR021514">
    <property type="entry name" value="DUF3176"/>
</dbReference>
<evidence type="ECO:0000313" key="4">
    <source>
        <dbReference type="Proteomes" id="UP000020467"/>
    </source>
</evidence>
<dbReference type="EMBL" id="JARH01000710">
    <property type="protein sequence ID" value="EXF77495.1"/>
    <property type="molecule type" value="Genomic_DNA"/>
</dbReference>
<feature type="transmembrane region" description="Helical" evidence="2">
    <location>
        <begin position="177"/>
        <end position="195"/>
    </location>
</feature>
<organism evidence="3 4">
    <name type="scientific">Colletotrichum fioriniae PJ7</name>
    <dbReference type="NCBI Taxonomy" id="1445577"/>
    <lineage>
        <taxon>Eukaryota</taxon>
        <taxon>Fungi</taxon>
        <taxon>Dikarya</taxon>
        <taxon>Ascomycota</taxon>
        <taxon>Pezizomycotina</taxon>
        <taxon>Sordariomycetes</taxon>
        <taxon>Hypocreomycetidae</taxon>
        <taxon>Glomerellales</taxon>
        <taxon>Glomerellaceae</taxon>
        <taxon>Colletotrichum</taxon>
        <taxon>Colletotrichum acutatum species complex</taxon>
    </lineage>
</organism>
<name>A0A010QLD5_9PEZI</name>
<gene>
    <name evidence="3" type="ORF">CFIO01_05690</name>
</gene>
<evidence type="ECO:0000256" key="2">
    <source>
        <dbReference type="SAM" id="Phobius"/>
    </source>
</evidence>
<feature type="transmembrane region" description="Helical" evidence="2">
    <location>
        <begin position="605"/>
        <end position="627"/>
    </location>
</feature>
<keyword evidence="2" id="KW-1133">Transmembrane helix</keyword>
<feature type="compositionally biased region" description="Basic and acidic residues" evidence="1">
    <location>
        <begin position="707"/>
        <end position="716"/>
    </location>
</feature>